<comment type="caution">
    <text evidence="2">The sequence shown here is derived from an EMBL/GenBank/DDBJ whole genome shotgun (WGS) entry which is preliminary data.</text>
</comment>
<dbReference type="InterPro" id="IPR014756">
    <property type="entry name" value="Ig_E-set"/>
</dbReference>
<dbReference type="AlphaFoldDB" id="A0A8H7BTE2"/>
<reference evidence="2" key="1">
    <citation type="submission" date="2020-01" db="EMBL/GenBank/DDBJ databases">
        <title>Genome Sequencing of Three Apophysomyces-Like Fungal Strains Confirms a Novel Fungal Genus in the Mucoromycota with divergent Burkholderia-like Endosymbiotic Bacteria.</title>
        <authorList>
            <person name="Stajich J.E."/>
            <person name="Macias A.M."/>
            <person name="Carter-House D."/>
            <person name="Lovett B."/>
            <person name="Kasson L.R."/>
            <person name="Berry K."/>
            <person name="Grigoriev I."/>
            <person name="Chang Y."/>
            <person name="Spatafora J."/>
            <person name="Kasson M.T."/>
        </authorList>
    </citation>
    <scope>NUCLEOTIDE SEQUENCE</scope>
    <source>
        <strain evidence="2">NRRL A-21654</strain>
    </source>
</reference>
<gene>
    <name evidence="2" type="ORF">EC973_008508</name>
</gene>
<sequence length="399" mass="45213">MVATSQSLARRYAAFKGFKRAPTQFNIDILPQYYNEKGQVVCYPGSVFEGTVRLLLAEPLDVQHLKVTFKATGRQLFWSGTTITQYGNLERINYDAMGWGKSKNDGRLFAVRTVLWGFQTNEDGPWPTLEAGEHNFPFVCQLPLVNYPPSFDHHFIATTFMLNASLERPGQESFHSSPRKIQFQPILETSLVKPLGTYAEEVKISNAVHAFVSLPSLAYNIFEHQKIPVRLSIRSGRQQTERAESFYVLHIYLKRYMTIVHDSFSRTEAVTVSYVDERVAAGDDVTVHLRLPPDQTVTLDYSNRFTLYYRVGISVKTRHGPLITKKKLLSIPVTFGTLPAGARAPADLTKFSDDRVMNDTSLQTKPKFLRPIRCENELPAYDLLRPPSYSTAMSSAVFP</sequence>
<evidence type="ECO:0000259" key="1">
    <source>
        <dbReference type="Pfam" id="PF00339"/>
    </source>
</evidence>
<dbReference type="PANTHER" id="PTHR11188:SF17">
    <property type="entry name" value="FI21816P1"/>
    <property type="match status" value="1"/>
</dbReference>
<dbReference type="GO" id="GO:0005737">
    <property type="term" value="C:cytoplasm"/>
    <property type="evidence" value="ECO:0007669"/>
    <property type="project" value="TreeGrafter"/>
</dbReference>
<dbReference type="InterPro" id="IPR011021">
    <property type="entry name" value="Arrestin-like_N"/>
</dbReference>
<name>A0A8H7BTE2_9FUNG</name>
<accession>A0A8H7BTE2</accession>
<dbReference type="Gene3D" id="2.60.40.640">
    <property type="match status" value="1"/>
</dbReference>
<evidence type="ECO:0000313" key="3">
    <source>
        <dbReference type="Proteomes" id="UP000605846"/>
    </source>
</evidence>
<dbReference type="PANTHER" id="PTHR11188">
    <property type="entry name" value="ARRESTIN DOMAIN CONTAINING PROTEIN"/>
    <property type="match status" value="1"/>
</dbReference>
<protein>
    <recommendedName>
        <fullName evidence="1">Arrestin-like N-terminal domain-containing protein</fullName>
    </recommendedName>
</protein>
<dbReference type="SUPFAM" id="SSF81296">
    <property type="entry name" value="E set domains"/>
    <property type="match status" value="1"/>
</dbReference>
<dbReference type="Proteomes" id="UP000605846">
    <property type="component" value="Unassembled WGS sequence"/>
</dbReference>
<keyword evidence="3" id="KW-1185">Reference proteome</keyword>
<dbReference type="EMBL" id="JABAYA010000073">
    <property type="protein sequence ID" value="KAF7726734.1"/>
    <property type="molecule type" value="Genomic_DNA"/>
</dbReference>
<dbReference type="OrthoDB" id="2333384at2759"/>
<dbReference type="InterPro" id="IPR014752">
    <property type="entry name" value="Arrestin-like_C"/>
</dbReference>
<feature type="domain" description="Arrestin-like N-terminal" evidence="1">
    <location>
        <begin position="40"/>
        <end position="170"/>
    </location>
</feature>
<proteinExistence type="predicted"/>
<dbReference type="Pfam" id="PF00339">
    <property type="entry name" value="Arrestin_N"/>
    <property type="match status" value="1"/>
</dbReference>
<evidence type="ECO:0000313" key="2">
    <source>
        <dbReference type="EMBL" id="KAF7726734.1"/>
    </source>
</evidence>
<dbReference type="InterPro" id="IPR050357">
    <property type="entry name" value="Arrestin_domain-protein"/>
</dbReference>
<dbReference type="GO" id="GO:0015031">
    <property type="term" value="P:protein transport"/>
    <property type="evidence" value="ECO:0007669"/>
    <property type="project" value="TreeGrafter"/>
</dbReference>
<organism evidence="2 3">
    <name type="scientific">Apophysomyces ossiformis</name>
    <dbReference type="NCBI Taxonomy" id="679940"/>
    <lineage>
        <taxon>Eukaryota</taxon>
        <taxon>Fungi</taxon>
        <taxon>Fungi incertae sedis</taxon>
        <taxon>Mucoromycota</taxon>
        <taxon>Mucoromycotina</taxon>
        <taxon>Mucoromycetes</taxon>
        <taxon>Mucorales</taxon>
        <taxon>Mucorineae</taxon>
        <taxon>Mucoraceae</taxon>
        <taxon>Apophysomyces</taxon>
    </lineage>
</organism>